<reference evidence="1 2" key="1">
    <citation type="journal article" date="2024" name="Ann. Entomol. Soc. Am.">
        <title>Genomic analyses of the southern and eastern yellowjacket wasps (Hymenoptera: Vespidae) reveal evolutionary signatures of social life.</title>
        <authorList>
            <person name="Catto M.A."/>
            <person name="Caine P.B."/>
            <person name="Orr S.E."/>
            <person name="Hunt B.G."/>
            <person name="Goodisman M.A.D."/>
        </authorList>
    </citation>
    <scope>NUCLEOTIDE SEQUENCE [LARGE SCALE GENOMIC DNA]</scope>
    <source>
        <strain evidence="1">233</strain>
        <tissue evidence="1">Head and thorax</tissue>
    </source>
</reference>
<dbReference type="EMBL" id="JAUDFV010000096">
    <property type="protein sequence ID" value="KAL2732124.1"/>
    <property type="molecule type" value="Genomic_DNA"/>
</dbReference>
<dbReference type="AlphaFoldDB" id="A0ABD2BH87"/>
<gene>
    <name evidence="1" type="ORF">V1478_004383</name>
</gene>
<name>A0ABD2BH87_VESSQ</name>
<comment type="caution">
    <text evidence="1">The sequence shown here is derived from an EMBL/GenBank/DDBJ whole genome shotgun (WGS) entry which is preliminary data.</text>
</comment>
<evidence type="ECO:0000313" key="1">
    <source>
        <dbReference type="EMBL" id="KAL2732124.1"/>
    </source>
</evidence>
<protein>
    <submittedName>
        <fullName evidence="1">Cytochrome P450 4C1-like isoform X1</fullName>
    </submittedName>
</protein>
<accession>A0ABD2BH87</accession>
<evidence type="ECO:0000313" key="2">
    <source>
        <dbReference type="Proteomes" id="UP001607302"/>
    </source>
</evidence>
<proteinExistence type="predicted"/>
<keyword evidence="2" id="KW-1185">Reference proteome</keyword>
<dbReference type="Proteomes" id="UP001607302">
    <property type="component" value="Unassembled WGS sequence"/>
</dbReference>
<organism evidence="1 2">
    <name type="scientific">Vespula squamosa</name>
    <name type="common">Southern yellow jacket</name>
    <name type="synonym">Wasp</name>
    <dbReference type="NCBI Taxonomy" id="30214"/>
    <lineage>
        <taxon>Eukaryota</taxon>
        <taxon>Metazoa</taxon>
        <taxon>Ecdysozoa</taxon>
        <taxon>Arthropoda</taxon>
        <taxon>Hexapoda</taxon>
        <taxon>Insecta</taxon>
        <taxon>Pterygota</taxon>
        <taxon>Neoptera</taxon>
        <taxon>Endopterygota</taxon>
        <taxon>Hymenoptera</taxon>
        <taxon>Apocrita</taxon>
        <taxon>Aculeata</taxon>
        <taxon>Vespoidea</taxon>
        <taxon>Vespidae</taxon>
        <taxon>Vespinae</taxon>
        <taxon>Vespula</taxon>
    </lineage>
</organism>
<sequence length="69" mass="8243">MMDIGLQKMVKLWLHPDIIFYNTAVGKKVRTCISYMDNITRNIIKGRKEFMLRNKFNRKYKEENSGNSN</sequence>